<name>A0A118JM00_CYNCS</name>
<gene>
    <name evidence="3" type="ORF">Ccrd_025499</name>
</gene>
<dbReference type="AlphaFoldDB" id="A0A118JM00"/>
<dbReference type="GO" id="GO:0004185">
    <property type="term" value="F:serine-type carboxypeptidase activity"/>
    <property type="evidence" value="ECO:0007669"/>
    <property type="project" value="InterPro"/>
</dbReference>
<feature type="chain" id="PRO_5007159605" description="Peptidase S10, serine carboxypeptidase" evidence="2">
    <location>
        <begin position="24"/>
        <end position="454"/>
    </location>
</feature>
<dbReference type="InterPro" id="IPR001563">
    <property type="entry name" value="Peptidase_S10"/>
</dbReference>
<feature type="signal peptide" evidence="2">
    <location>
        <begin position="1"/>
        <end position="23"/>
    </location>
</feature>
<dbReference type="Pfam" id="PF00450">
    <property type="entry name" value="Peptidase_S10"/>
    <property type="match status" value="1"/>
</dbReference>
<dbReference type="GO" id="GO:0019748">
    <property type="term" value="P:secondary metabolic process"/>
    <property type="evidence" value="ECO:0007669"/>
    <property type="project" value="TreeGrafter"/>
</dbReference>
<dbReference type="Gene3D" id="3.40.50.1820">
    <property type="entry name" value="alpha/beta hydrolase"/>
    <property type="match status" value="1"/>
</dbReference>
<accession>A0A118JM00</accession>
<dbReference type="OMA" id="LWQNDIN"/>
<dbReference type="GO" id="GO:0016747">
    <property type="term" value="F:acyltransferase activity, transferring groups other than amino-acyl groups"/>
    <property type="evidence" value="ECO:0007669"/>
    <property type="project" value="TreeGrafter"/>
</dbReference>
<dbReference type="PANTHER" id="PTHR11802">
    <property type="entry name" value="SERINE PROTEASE FAMILY S10 SERINE CARBOXYPEPTIDASE"/>
    <property type="match status" value="1"/>
</dbReference>
<evidence type="ECO:0000256" key="1">
    <source>
        <dbReference type="ARBA" id="ARBA00009431"/>
    </source>
</evidence>
<sequence>MKSKYMMIFLFIIFLQFIASSNSKSIIKNLPGFHSDLPFTLQTGYIGMGEDDSMQVFYYFVESQRSPLDDPLLLYLAGGPGYSGLYPFLYQIGPLSFNFESSKGDNITLELNPYSWSKAANVIFVDLPVGVGFSYAKTLEASRSSDSILAWLVENPRFLNNPLYISGISYMGIVVPNVALEIYNGKNFYSITRCTFLRNELGNQPQLNIKVNILPHKLVNVIAKGCLIVNPLTDKFISFNARFEFAHRLALISDDIYESTKATCGGNYVYNDPLNILCADNLKRVDECTSKITLWNILQPKCDARDMEPTCKTYTDTFIETWANNKDVQKALNIREGIIEKWETTNKCISYDFKKNDTICYSYDVWSSIPTHKQLLTKNCQVLIICGDHDMVFPYVGTEKWIRTLNLSIESPWEPWFVRNQVAGYQMTYARSGSSIKFATVLGTIPSMAEELLL</sequence>
<dbReference type="PRINTS" id="PR00724">
    <property type="entry name" value="CRBOXYPTASEC"/>
</dbReference>
<dbReference type="GO" id="GO:0006508">
    <property type="term" value="P:proteolysis"/>
    <property type="evidence" value="ECO:0007669"/>
    <property type="project" value="InterPro"/>
</dbReference>
<dbReference type="InterPro" id="IPR029058">
    <property type="entry name" value="AB_hydrolase_fold"/>
</dbReference>
<comment type="similarity">
    <text evidence="1">Belongs to the peptidase S10 family.</text>
</comment>
<dbReference type="EMBL" id="LEKV01006460">
    <property type="protein sequence ID" value="KVH80021.1"/>
    <property type="molecule type" value="Genomic_DNA"/>
</dbReference>
<dbReference type="Gene3D" id="3.40.50.12670">
    <property type="match status" value="1"/>
</dbReference>
<evidence type="ECO:0000256" key="2">
    <source>
        <dbReference type="SAM" id="SignalP"/>
    </source>
</evidence>
<dbReference type="Gramene" id="KVH80021">
    <property type="protein sequence ID" value="KVH80021"/>
    <property type="gene ID" value="Ccrd_025499"/>
</dbReference>
<dbReference type="PANTHER" id="PTHR11802:SF318">
    <property type="entry name" value="PEPTIDASE S10, SERINE CARBOXYPEPTIDASE, ALPHA_BETA HYDROLASE FOLD PROTEIN-RELATED"/>
    <property type="match status" value="1"/>
</dbReference>
<keyword evidence="2" id="KW-0732">Signal</keyword>
<reference evidence="3 4" key="1">
    <citation type="journal article" date="2016" name="Sci. Rep.">
        <title>The genome sequence of the outbreeding globe artichoke constructed de novo incorporating a phase-aware low-pass sequencing strategy of F1 progeny.</title>
        <authorList>
            <person name="Scaglione D."/>
            <person name="Reyes-Chin-Wo S."/>
            <person name="Acquadro A."/>
            <person name="Froenicke L."/>
            <person name="Portis E."/>
            <person name="Beitel C."/>
            <person name="Tirone M."/>
            <person name="Mauro R."/>
            <person name="Lo Monaco A."/>
            <person name="Mauromicale G."/>
            <person name="Faccioli P."/>
            <person name="Cattivelli L."/>
            <person name="Rieseberg L."/>
            <person name="Michelmore R."/>
            <person name="Lanteri S."/>
        </authorList>
    </citation>
    <scope>NUCLEOTIDE SEQUENCE [LARGE SCALE GENOMIC DNA]</scope>
    <source>
        <strain evidence="3">2C</strain>
    </source>
</reference>
<proteinExistence type="inferred from homology"/>
<comment type="caution">
    <text evidence="3">The sequence shown here is derived from an EMBL/GenBank/DDBJ whole genome shotgun (WGS) entry which is preliminary data.</text>
</comment>
<dbReference type="Proteomes" id="UP000243975">
    <property type="component" value="Unassembled WGS sequence"/>
</dbReference>
<evidence type="ECO:0000313" key="3">
    <source>
        <dbReference type="EMBL" id="KVH80021.1"/>
    </source>
</evidence>
<evidence type="ECO:0000313" key="4">
    <source>
        <dbReference type="Proteomes" id="UP000243975"/>
    </source>
</evidence>
<organism evidence="3 4">
    <name type="scientific">Cynara cardunculus var. scolymus</name>
    <name type="common">Globe artichoke</name>
    <name type="synonym">Cynara scolymus</name>
    <dbReference type="NCBI Taxonomy" id="59895"/>
    <lineage>
        <taxon>Eukaryota</taxon>
        <taxon>Viridiplantae</taxon>
        <taxon>Streptophyta</taxon>
        <taxon>Embryophyta</taxon>
        <taxon>Tracheophyta</taxon>
        <taxon>Spermatophyta</taxon>
        <taxon>Magnoliopsida</taxon>
        <taxon>eudicotyledons</taxon>
        <taxon>Gunneridae</taxon>
        <taxon>Pentapetalae</taxon>
        <taxon>asterids</taxon>
        <taxon>campanulids</taxon>
        <taxon>Asterales</taxon>
        <taxon>Asteraceae</taxon>
        <taxon>Carduoideae</taxon>
        <taxon>Cardueae</taxon>
        <taxon>Carduinae</taxon>
        <taxon>Cynara</taxon>
    </lineage>
</organism>
<evidence type="ECO:0008006" key="5">
    <source>
        <dbReference type="Google" id="ProtNLM"/>
    </source>
</evidence>
<protein>
    <recommendedName>
        <fullName evidence="5">Peptidase S10, serine carboxypeptidase</fullName>
    </recommendedName>
</protein>
<keyword evidence="4" id="KW-1185">Reference proteome</keyword>
<dbReference type="SUPFAM" id="SSF53474">
    <property type="entry name" value="alpha/beta-Hydrolases"/>
    <property type="match status" value="1"/>
</dbReference>